<dbReference type="Proteomes" id="UP001626536">
    <property type="component" value="Chromosome"/>
</dbReference>
<protein>
    <recommendedName>
        <fullName evidence="4">MxaK protein</fullName>
    </recommendedName>
</protein>
<gene>
    <name evidence="2" type="ORF">RZS28_08860</name>
</gene>
<dbReference type="InterPro" id="IPR011990">
    <property type="entry name" value="TPR-like_helical_dom_sf"/>
</dbReference>
<evidence type="ECO:0000256" key="1">
    <source>
        <dbReference type="SAM" id="MobiDB-lite"/>
    </source>
</evidence>
<accession>A0ABZ0HWP4</accession>
<feature type="region of interest" description="Disordered" evidence="1">
    <location>
        <begin position="184"/>
        <end position="208"/>
    </location>
</feature>
<evidence type="ECO:0000313" key="2">
    <source>
        <dbReference type="EMBL" id="WOJ91346.1"/>
    </source>
</evidence>
<dbReference type="SUPFAM" id="SSF48452">
    <property type="entry name" value="TPR-like"/>
    <property type="match status" value="1"/>
</dbReference>
<dbReference type="Gene3D" id="1.25.40.10">
    <property type="entry name" value="Tetratricopeptide repeat domain"/>
    <property type="match status" value="1"/>
</dbReference>
<keyword evidence="3" id="KW-1185">Reference proteome</keyword>
<proteinExistence type="predicted"/>
<name>A0ABZ0HWP4_9HYPH</name>
<evidence type="ECO:0008006" key="4">
    <source>
        <dbReference type="Google" id="ProtNLM"/>
    </source>
</evidence>
<evidence type="ECO:0000313" key="3">
    <source>
        <dbReference type="Proteomes" id="UP001626536"/>
    </source>
</evidence>
<dbReference type="EMBL" id="CP136862">
    <property type="protein sequence ID" value="WOJ91346.1"/>
    <property type="molecule type" value="Genomic_DNA"/>
</dbReference>
<organism evidence="2 3">
    <name type="scientific">Methylocapsa polymorpha</name>
    <dbReference type="NCBI Taxonomy" id="3080828"/>
    <lineage>
        <taxon>Bacteria</taxon>
        <taxon>Pseudomonadati</taxon>
        <taxon>Pseudomonadota</taxon>
        <taxon>Alphaproteobacteria</taxon>
        <taxon>Hyphomicrobiales</taxon>
        <taxon>Beijerinckiaceae</taxon>
        <taxon>Methylocapsa</taxon>
    </lineage>
</organism>
<dbReference type="RefSeq" id="WP_407340942.1">
    <property type="nucleotide sequence ID" value="NZ_CP136862.1"/>
</dbReference>
<reference evidence="2 3" key="1">
    <citation type="submission" date="2023-10" db="EMBL/GenBank/DDBJ databases">
        <title>Novel methanotroph of the genus Methylocapsa from a subarctic wetland.</title>
        <authorList>
            <person name="Belova S.E."/>
            <person name="Oshkin I.Y."/>
            <person name="Miroshnikov K."/>
            <person name="Dedysh S.N."/>
        </authorList>
    </citation>
    <scope>NUCLEOTIDE SEQUENCE [LARGE SCALE GENOMIC DNA]</scope>
    <source>
        <strain evidence="2 3">RX1</strain>
    </source>
</reference>
<sequence length="208" mass="22961">MSSPATPSQEWRRRKSHRFAARIRVSRRVIDWAAALFLLASLITLAVAGVSWVARLSDNRAIAALRADHDVTVNDRASAAVIFARASFLLAHERIDEAQGLAETLARRGDQKAFETLLFNLGNARLRQAFKVISDGDLGGAAPIVNLAKQNFRRVLEMDPGNWNAKYNLDVALRLVRDYPLGQDDEGDPLPASKQLWPDMPGVPEGLP</sequence>